<accession>A0A9P1GHT0</accession>
<evidence type="ECO:0000256" key="1">
    <source>
        <dbReference type="SAM" id="MobiDB-lite"/>
    </source>
</evidence>
<sequence length="332" mass="36331">MDAATQGAQKSKEEMLPAAWSGLEDVRKTMSKLSETQTQQEDRIRGLAHKVDQVSGSHDILDRDQKATFREMSNSISDLNIKLGSRTSRLEEDFKALQEEVTSLQIEIRSTLNGALMTPSRSLSGVVCEGDTAITDAAELRRKLREVAEAPMRTLASDQPGISTSATPTSNMLTVDGTFPMQVHPEALPRQTRMQAQAQMRVAHSIATPQRPSHLSPSSSWSHLAPFHMPGTVSFPVANWNPYVHAEQQELHRVVGHPARADPAHNWKETPTRTDRRMSGAFTSPPLSARLPPRAETSATPTSTGATSTPTGAGQVIRPVRLSYPWPPPPTN</sequence>
<proteinExistence type="predicted"/>
<keyword evidence="4" id="KW-1185">Reference proteome</keyword>
<evidence type="ECO:0000313" key="2">
    <source>
        <dbReference type="EMBL" id="CAI4014215.1"/>
    </source>
</evidence>
<comment type="caution">
    <text evidence="2">The sequence shown here is derived from an EMBL/GenBank/DDBJ whole genome shotgun (WGS) entry which is preliminary data.</text>
</comment>
<dbReference type="EMBL" id="CAMXCT030006224">
    <property type="protein sequence ID" value="CAL4801527.1"/>
    <property type="molecule type" value="Genomic_DNA"/>
</dbReference>
<gene>
    <name evidence="2" type="ORF">C1SCF055_LOCUS39130</name>
</gene>
<dbReference type="Proteomes" id="UP001152797">
    <property type="component" value="Unassembled WGS sequence"/>
</dbReference>
<protein>
    <submittedName>
        <fullName evidence="2">Uncharacterized protein</fullName>
    </submittedName>
</protein>
<feature type="region of interest" description="Disordered" evidence="1">
    <location>
        <begin position="258"/>
        <end position="332"/>
    </location>
</feature>
<feature type="compositionally biased region" description="Basic and acidic residues" evidence="1">
    <location>
        <begin position="258"/>
        <end position="278"/>
    </location>
</feature>
<evidence type="ECO:0000313" key="3">
    <source>
        <dbReference type="EMBL" id="CAL1167590.1"/>
    </source>
</evidence>
<name>A0A9P1GHT0_9DINO</name>
<dbReference type="OrthoDB" id="10656702at2759"/>
<dbReference type="EMBL" id="CAMXCT020006224">
    <property type="protein sequence ID" value="CAL1167590.1"/>
    <property type="molecule type" value="Genomic_DNA"/>
</dbReference>
<reference evidence="3" key="2">
    <citation type="submission" date="2024-04" db="EMBL/GenBank/DDBJ databases">
        <authorList>
            <person name="Chen Y."/>
            <person name="Shah S."/>
            <person name="Dougan E. K."/>
            <person name="Thang M."/>
            <person name="Chan C."/>
        </authorList>
    </citation>
    <scope>NUCLEOTIDE SEQUENCE [LARGE SCALE GENOMIC DNA]</scope>
</reference>
<dbReference type="EMBL" id="CAMXCT010006224">
    <property type="protein sequence ID" value="CAI4014215.1"/>
    <property type="molecule type" value="Genomic_DNA"/>
</dbReference>
<reference evidence="2" key="1">
    <citation type="submission" date="2022-10" db="EMBL/GenBank/DDBJ databases">
        <authorList>
            <person name="Chen Y."/>
            <person name="Dougan E. K."/>
            <person name="Chan C."/>
            <person name="Rhodes N."/>
            <person name="Thang M."/>
        </authorList>
    </citation>
    <scope>NUCLEOTIDE SEQUENCE</scope>
</reference>
<organism evidence="2">
    <name type="scientific">Cladocopium goreaui</name>
    <dbReference type="NCBI Taxonomy" id="2562237"/>
    <lineage>
        <taxon>Eukaryota</taxon>
        <taxon>Sar</taxon>
        <taxon>Alveolata</taxon>
        <taxon>Dinophyceae</taxon>
        <taxon>Suessiales</taxon>
        <taxon>Symbiodiniaceae</taxon>
        <taxon>Cladocopium</taxon>
    </lineage>
</organism>
<feature type="compositionally biased region" description="Low complexity" evidence="1">
    <location>
        <begin position="297"/>
        <end position="314"/>
    </location>
</feature>
<dbReference type="AlphaFoldDB" id="A0A9P1GHT0"/>
<evidence type="ECO:0000313" key="4">
    <source>
        <dbReference type="Proteomes" id="UP001152797"/>
    </source>
</evidence>